<evidence type="ECO:0000313" key="2">
    <source>
        <dbReference type="Proteomes" id="UP001597361"/>
    </source>
</evidence>
<sequence length="116" mass="13624">MQETWIFKLEPDENSKDVQVKRVLEKEQKDLGIFLSYYFKKEGAVTENVRLKGNVLFIDGLNGKFTLDFDLVHFNACLNIHDTNREEMQINFEISNDMTEIKLVGPYFPERGMDEI</sequence>
<dbReference type="RefSeq" id="WP_376887160.1">
    <property type="nucleotide sequence ID" value="NZ_JBHUHR010000039.1"/>
</dbReference>
<keyword evidence="2" id="KW-1185">Reference proteome</keyword>
<proteinExistence type="predicted"/>
<evidence type="ECO:0000313" key="1">
    <source>
        <dbReference type="EMBL" id="MFD2036136.1"/>
    </source>
</evidence>
<protein>
    <submittedName>
        <fullName evidence="1">Uncharacterized protein</fullName>
    </submittedName>
</protein>
<accession>A0ABW4VQV4</accession>
<dbReference type="EMBL" id="JBHUHR010000039">
    <property type="protein sequence ID" value="MFD2036136.1"/>
    <property type="molecule type" value="Genomic_DNA"/>
</dbReference>
<organism evidence="1 2">
    <name type="scientific">Belliella marina</name>
    <dbReference type="NCBI Taxonomy" id="1644146"/>
    <lineage>
        <taxon>Bacteria</taxon>
        <taxon>Pseudomonadati</taxon>
        <taxon>Bacteroidota</taxon>
        <taxon>Cytophagia</taxon>
        <taxon>Cytophagales</taxon>
        <taxon>Cyclobacteriaceae</taxon>
        <taxon>Belliella</taxon>
    </lineage>
</organism>
<comment type="caution">
    <text evidence="1">The sequence shown here is derived from an EMBL/GenBank/DDBJ whole genome shotgun (WGS) entry which is preliminary data.</text>
</comment>
<dbReference type="Proteomes" id="UP001597361">
    <property type="component" value="Unassembled WGS sequence"/>
</dbReference>
<gene>
    <name evidence="1" type="ORF">ACFSKL_15140</name>
</gene>
<reference evidence="2" key="1">
    <citation type="journal article" date="2019" name="Int. J. Syst. Evol. Microbiol.">
        <title>The Global Catalogue of Microorganisms (GCM) 10K type strain sequencing project: providing services to taxonomists for standard genome sequencing and annotation.</title>
        <authorList>
            <consortium name="The Broad Institute Genomics Platform"/>
            <consortium name="The Broad Institute Genome Sequencing Center for Infectious Disease"/>
            <person name="Wu L."/>
            <person name="Ma J."/>
        </authorList>
    </citation>
    <scope>NUCLEOTIDE SEQUENCE [LARGE SCALE GENOMIC DNA]</scope>
    <source>
        <strain evidence="2">CGMCC 1.15180</strain>
    </source>
</reference>
<name>A0ABW4VQV4_9BACT</name>